<comment type="caution">
    <text evidence="2">The sequence shown here is derived from an EMBL/GenBank/DDBJ whole genome shotgun (WGS) entry which is preliminary data.</text>
</comment>
<reference evidence="2" key="1">
    <citation type="submission" date="2020-11" db="EMBL/GenBank/DDBJ databases">
        <title>Novosphingobium aureum sp. nov., a marine bacterium isolated from sediment of a salt flat.</title>
        <authorList>
            <person name="Yoo Y."/>
            <person name="Kim J.-J."/>
        </authorList>
    </citation>
    <scope>NUCLEOTIDE SEQUENCE</scope>
    <source>
        <strain evidence="2">YJ-S2-02</strain>
    </source>
</reference>
<sequence>MQISILTELEYDLPGPADVLLQLEAAIIPEQTVTSHHIDLPKVEHFARVPGQSNIGERIWLRLAQPLSVRYEATVEVNRLVTDIATLPQTAPHMLPGETVDYLMASRFCPADEFQAFVEQEFAGTGGGARIAAIRDWIAGTLSYVPGSSNPQTTAADTFHAHQGVCRDYAHLMIALARASAIPARFASVYGLGVEPQDFHAVAEVFLDGCWHIVDATGMSTPEAMAKIGVGRDAADVSFLTSYGQVELKTQRVTVQEVVPA</sequence>
<gene>
    <name evidence="2" type="ORF">I5E68_19445</name>
</gene>
<evidence type="ECO:0000313" key="2">
    <source>
        <dbReference type="EMBL" id="MBH0115121.1"/>
    </source>
</evidence>
<dbReference type="PANTHER" id="PTHR33490">
    <property type="entry name" value="BLR5614 PROTEIN-RELATED"/>
    <property type="match status" value="1"/>
</dbReference>
<dbReference type="InterPro" id="IPR002931">
    <property type="entry name" value="Transglutaminase-like"/>
</dbReference>
<organism evidence="2 3">
    <name type="scientific">Novosphingobium aureum</name>
    <dbReference type="NCBI Taxonomy" id="2792964"/>
    <lineage>
        <taxon>Bacteria</taxon>
        <taxon>Pseudomonadati</taxon>
        <taxon>Pseudomonadota</taxon>
        <taxon>Alphaproteobacteria</taxon>
        <taxon>Sphingomonadales</taxon>
        <taxon>Sphingomonadaceae</taxon>
        <taxon>Novosphingobium</taxon>
    </lineage>
</organism>
<name>A0A931MNE8_9SPHN</name>
<dbReference type="SUPFAM" id="SSF54001">
    <property type="entry name" value="Cysteine proteinases"/>
    <property type="match status" value="1"/>
</dbReference>
<dbReference type="EMBL" id="JADZGI010000009">
    <property type="protein sequence ID" value="MBH0115121.1"/>
    <property type="molecule type" value="Genomic_DNA"/>
</dbReference>
<accession>A0A931MNE8</accession>
<proteinExistence type="predicted"/>
<protein>
    <submittedName>
        <fullName evidence="2">Transglutaminase family protein</fullName>
    </submittedName>
</protein>
<dbReference type="RefSeq" id="WP_197167309.1">
    <property type="nucleotide sequence ID" value="NZ_JADZGI010000009.1"/>
</dbReference>
<evidence type="ECO:0000259" key="1">
    <source>
        <dbReference type="SMART" id="SM00460"/>
    </source>
</evidence>
<dbReference type="Gene3D" id="3.10.620.30">
    <property type="match status" value="1"/>
</dbReference>
<dbReference type="PANTHER" id="PTHR33490:SF12">
    <property type="entry name" value="BLL5557 PROTEIN"/>
    <property type="match status" value="1"/>
</dbReference>
<evidence type="ECO:0000313" key="3">
    <source>
        <dbReference type="Proteomes" id="UP000617634"/>
    </source>
</evidence>
<keyword evidence="3" id="KW-1185">Reference proteome</keyword>
<dbReference type="Pfam" id="PF01841">
    <property type="entry name" value="Transglut_core"/>
    <property type="match status" value="1"/>
</dbReference>
<dbReference type="SMART" id="SM00460">
    <property type="entry name" value="TGc"/>
    <property type="match status" value="1"/>
</dbReference>
<dbReference type="AlphaFoldDB" id="A0A931MNE8"/>
<feature type="domain" description="Transglutaminase-like" evidence="1">
    <location>
        <begin position="158"/>
        <end position="218"/>
    </location>
</feature>
<dbReference type="InterPro" id="IPR038765">
    <property type="entry name" value="Papain-like_cys_pep_sf"/>
</dbReference>
<dbReference type="Gene3D" id="2.60.40.2250">
    <property type="match status" value="1"/>
</dbReference>
<dbReference type="Proteomes" id="UP000617634">
    <property type="component" value="Unassembled WGS sequence"/>
</dbReference>